<evidence type="ECO:0000313" key="10">
    <source>
        <dbReference type="Proteomes" id="UP000030982"/>
    </source>
</evidence>
<name>A0A0B2AQJ0_9MICC</name>
<dbReference type="STRING" id="1338436.LK10_06560"/>
<feature type="transmembrane region" description="Helical" evidence="7">
    <location>
        <begin position="67"/>
        <end position="87"/>
    </location>
</feature>
<keyword evidence="10" id="KW-1185">Reference proteome</keyword>
<keyword evidence="5 7" id="KW-1133">Transmembrane helix</keyword>
<feature type="domain" description="YetF C-terminal" evidence="8">
    <location>
        <begin position="89"/>
        <end position="158"/>
    </location>
</feature>
<organism evidence="9 10">
    <name type="scientific">Sinomonas humi</name>
    <dbReference type="NCBI Taxonomy" id="1338436"/>
    <lineage>
        <taxon>Bacteria</taxon>
        <taxon>Bacillati</taxon>
        <taxon>Actinomycetota</taxon>
        <taxon>Actinomycetes</taxon>
        <taxon>Micrococcales</taxon>
        <taxon>Micrococcaceae</taxon>
        <taxon>Sinomonas</taxon>
    </lineage>
</organism>
<feature type="transmembrane region" description="Helical" evidence="7">
    <location>
        <begin position="12"/>
        <end position="33"/>
    </location>
</feature>
<evidence type="ECO:0000256" key="3">
    <source>
        <dbReference type="ARBA" id="ARBA00022475"/>
    </source>
</evidence>
<dbReference type="Pfam" id="PF04239">
    <property type="entry name" value="DUF421"/>
    <property type="match status" value="1"/>
</dbReference>
<keyword evidence="6 7" id="KW-0472">Membrane</keyword>
<reference evidence="9 10" key="1">
    <citation type="submission" date="2014-09" db="EMBL/GenBank/DDBJ databases">
        <title>Genome sequence of Sinomonas sp. MUSC 117.</title>
        <authorList>
            <person name="Lee L.-H."/>
        </authorList>
    </citation>
    <scope>NUCLEOTIDE SEQUENCE [LARGE SCALE GENOMIC DNA]</scope>
    <source>
        <strain evidence="9 10">MUSC 117</strain>
    </source>
</reference>
<evidence type="ECO:0000256" key="7">
    <source>
        <dbReference type="SAM" id="Phobius"/>
    </source>
</evidence>
<evidence type="ECO:0000256" key="1">
    <source>
        <dbReference type="ARBA" id="ARBA00004651"/>
    </source>
</evidence>
<evidence type="ECO:0000256" key="6">
    <source>
        <dbReference type="ARBA" id="ARBA00023136"/>
    </source>
</evidence>
<dbReference type="EMBL" id="JTDL01000082">
    <property type="protein sequence ID" value="KHL04207.1"/>
    <property type="molecule type" value="Genomic_DNA"/>
</dbReference>
<dbReference type="Proteomes" id="UP000030982">
    <property type="component" value="Unassembled WGS sequence"/>
</dbReference>
<proteinExistence type="inferred from homology"/>
<accession>A0A0B2AQJ0</accession>
<gene>
    <name evidence="9" type="ORF">LK10_06560</name>
</gene>
<dbReference type="AlphaFoldDB" id="A0A0B2AQJ0"/>
<comment type="caution">
    <text evidence="9">The sequence shown here is derived from an EMBL/GenBank/DDBJ whole genome shotgun (WGS) entry which is preliminary data.</text>
</comment>
<dbReference type="GO" id="GO:0005886">
    <property type="term" value="C:plasma membrane"/>
    <property type="evidence" value="ECO:0007669"/>
    <property type="project" value="UniProtKB-SubCell"/>
</dbReference>
<evidence type="ECO:0000313" key="9">
    <source>
        <dbReference type="EMBL" id="KHL04207.1"/>
    </source>
</evidence>
<dbReference type="Gene3D" id="3.30.240.20">
    <property type="entry name" value="bsu07140 like domains"/>
    <property type="match status" value="1"/>
</dbReference>
<dbReference type="PANTHER" id="PTHR34582:SF6">
    <property type="entry name" value="UPF0702 TRANSMEMBRANE PROTEIN YCAP"/>
    <property type="match status" value="1"/>
</dbReference>
<evidence type="ECO:0000259" key="8">
    <source>
        <dbReference type="Pfam" id="PF04239"/>
    </source>
</evidence>
<sequence>MLDQLLITPAQALQVAVATAAIYWVFVVLVRILGQGPLARVSSSDLASAVALGAVIGRAALGRTPNLAGGVVALLTLFAMQAMAGQLQRVSRSRKLLDSPPLLLMAGAEILHGNLKRCHMVEDELWPRLRLAGIGSPSEVACVILEPTGEISVIRRGTHLDREMMQNVRGIEHLEALFDVGGGS</sequence>
<evidence type="ECO:0000256" key="5">
    <source>
        <dbReference type="ARBA" id="ARBA00022989"/>
    </source>
</evidence>
<evidence type="ECO:0000256" key="2">
    <source>
        <dbReference type="ARBA" id="ARBA00006448"/>
    </source>
</evidence>
<comment type="subcellular location">
    <subcellularLocation>
        <location evidence="1">Cell membrane</location>
        <topology evidence="1">Multi-pass membrane protein</topology>
    </subcellularLocation>
</comment>
<evidence type="ECO:0000256" key="4">
    <source>
        <dbReference type="ARBA" id="ARBA00022692"/>
    </source>
</evidence>
<dbReference type="PANTHER" id="PTHR34582">
    <property type="entry name" value="UPF0702 TRANSMEMBRANE PROTEIN YCAP"/>
    <property type="match status" value="1"/>
</dbReference>
<keyword evidence="3" id="KW-1003">Cell membrane</keyword>
<keyword evidence="4 7" id="KW-0812">Transmembrane</keyword>
<protein>
    <recommendedName>
        <fullName evidence="8">YetF C-terminal domain-containing protein</fullName>
    </recommendedName>
</protein>
<comment type="similarity">
    <text evidence="2">Belongs to the UPF0702 family.</text>
</comment>
<dbReference type="InterPro" id="IPR007353">
    <property type="entry name" value="DUF421"/>
</dbReference>
<dbReference type="InterPro" id="IPR023090">
    <property type="entry name" value="UPF0702_alpha/beta_dom_sf"/>
</dbReference>
<dbReference type="RefSeq" id="WP_043121299.1">
    <property type="nucleotide sequence ID" value="NZ_JTDL01000082.1"/>
</dbReference>